<reference evidence="7 8" key="2">
    <citation type="journal article" date="2017" name="Genome Biol.">
        <title>New reference genome sequences of hot pepper reveal the massive evolution of plant disease-resistance genes by retroduplication.</title>
        <authorList>
            <person name="Kim S."/>
            <person name="Park J."/>
            <person name="Yeom S.I."/>
            <person name="Kim Y.M."/>
            <person name="Seo E."/>
            <person name="Kim K.T."/>
            <person name="Kim M.S."/>
            <person name="Lee J.M."/>
            <person name="Cheong K."/>
            <person name="Shin H.S."/>
            <person name="Kim S.B."/>
            <person name="Han K."/>
            <person name="Lee J."/>
            <person name="Park M."/>
            <person name="Lee H.A."/>
            <person name="Lee H.Y."/>
            <person name="Lee Y."/>
            <person name="Oh S."/>
            <person name="Lee J.H."/>
            <person name="Choi E."/>
            <person name="Choi E."/>
            <person name="Lee S.E."/>
            <person name="Jeon J."/>
            <person name="Kim H."/>
            <person name="Choi G."/>
            <person name="Song H."/>
            <person name="Lee J."/>
            <person name="Lee S.C."/>
            <person name="Kwon J.K."/>
            <person name="Lee H.Y."/>
            <person name="Koo N."/>
            <person name="Hong Y."/>
            <person name="Kim R.W."/>
            <person name="Kang W.H."/>
            <person name="Huh J.H."/>
            <person name="Kang B.C."/>
            <person name="Yang T.J."/>
            <person name="Lee Y.H."/>
            <person name="Bennetzen J.L."/>
            <person name="Choi D."/>
        </authorList>
    </citation>
    <scope>NUCLEOTIDE SEQUENCE [LARGE SCALE GENOMIC DNA]</scope>
    <source>
        <strain evidence="8">cv. CM334</strain>
    </source>
</reference>
<keyword evidence="8" id="KW-1185">Reference proteome</keyword>
<comment type="caution">
    <text evidence="7">The sequence shown here is derived from an EMBL/GenBank/DDBJ whole genome shotgun (WGS) entry which is preliminary data.</text>
</comment>
<evidence type="ECO:0000256" key="6">
    <source>
        <dbReference type="ARBA" id="ARBA00023180"/>
    </source>
</evidence>
<keyword evidence="2" id="KW-0812">Transmembrane</keyword>
<dbReference type="Pfam" id="PF00560">
    <property type="entry name" value="LRR_1"/>
    <property type="match status" value="1"/>
</dbReference>
<dbReference type="InterPro" id="IPR046956">
    <property type="entry name" value="RLP23-like"/>
</dbReference>
<protein>
    <submittedName>
        <fullName evidence="7">Uncharacterized protein</fullName>
    </submittedName>
</protein>
<dbReference type="InterPro" id="IPR001611">
    <property type="entry name" value="Leu-rich_rpt"/>
</dbReference>
<keyword evidence="3" id="KW-0732">Signal</keyword>
<reference evidence="7 8" key="1">
    <citation type="journal article" date="2014" name="Nat. Genet.">
        <title>Genome sequence of the hot pepper provides insights into the evolution of pungency in Capsicum species.</title>
        <authorList>
            <person name="Kim S."/>
            <person name="Park M."/>
            <person name="Yeom S.I."/>
            <person name="Kim Y.M."/>
            <person name="Lee J.M."/>
            <person name="Lee H.A."/>
            <person name="Seo E."/>
            <person name="Choi J."/>
            <person name="Cheong K."/>
            <person name="Kim K.T."/>
            <person name="Jung K."/>
            <person name="Lee G.W."/>
            <person name="Oh S.K."/>
            <person name="Bae C."/>
            <person name="Kim S.B."/>
            <person name="Lee H.Y."/>
            <person name="Kim S.Y."/>
            <person name="Kim M.S."/>
            <person name="Kang B.C."/>
            <person name="Jo Y.D."/>
            <person name="Yang H.B."/>
            <person name="Jeong H.J."/>
            <person name="Kang W.H."/>
            <person name="Kwon J.K."/>
            <person name="Shin C."/>
            <person name="Lim J.Y."/>
            <person name="Park J.H."/>
            <person name="Huh J.H."/>
            <person name="Kim J.S."/>
            <person name="Kim B.D."/>
            <person name="Cohen O."/>
            <person name="Paran I."/>
            <person name="Suh M.C."/>
            <person name="Lee S.B."/>
            <person name="Kim Y.K."/>
            <person name="Shin Y."/>
            <person name="Noh S.J."/>
            <person name="Park J."/>
            <person name="Seo Y.S."/>
            <person name="Kwon S.Y."/>
            <person name="Kim H.A."/>
            <person name="Park J.M."/>
            <person name="Kim H.J."/>
            <person name="Choi S.B."/>
            <person name="Bosland P.W."/>
            <person name="Reeves G."/>
            <person name="Jo S.H."/>
            <person name="Lee B.W."/>
            <person name="Cho H.T."/>
            <person name="Choi H.S."/>
            <person name="Lee M.S."/>
            <person name="Yu Y."/>
            <person name="Do Choi Y."/>
            <person name="Park B.S."/>
            <person name="van Deynze A."/>
            <person name="Ashrafi H."/>
            <person name="Hill T."/>
            <person name="Kim W.T."/>
            <person name="Pai H.S."/>
            <person name="Ahn H.K."/>
            <person name="Yeam I."/>
            <person name="Giovannoni J.J."/>
            <person name="Rose J.K."/>
            <person name="Sorensen I."/>
            <person name="Lee S.J."/>
            <person name="Kim R.W."/>
            <person name="Choi I.Y."/>
            <person name="Choi B.S."/>
            <person name="Lim J.S."/>
            <person name="Lee Y.H."/>
            <person name="Choi D."/>
        </authorList>
    </citation>
    <scope>NUCLEOTIDE SEQUENCE [LARGE SCALE GENOMIC DNA]</scope>
    <source>
        <strain evidence="8">cv. CM334</strain>
    </source>
</reference>
<evidence type="ECO:0000313" key="7">
    <source>
        <dbReference type="EMBL" id="PHT66515.1"/>
    </source>
</evidence>
<organism evidence="7 8">
    <name type="scientific">Capsicum annuum</name>
    <name type="common">Capsicum pepper</name>
    <dbReference type="NCBI Taxonomy" id="4072"/>
    <lineage>
        <taxon>Eukaryota</taxon>
        <taxon>Viridiplantae</taxon>
        <taxon>Streptophyta</taxon>
        <taxon>Embryophyta</taxon>
        <taxon>Tracheophyta</taxon>
        <taxon>Spermatophyta</taxon>
        <taxon>Magnoliopsida</taxon>
        <taxon>eudicotyledons</taxon>
        <taxon>Gunneridae</taxon>
        <taxon>Pentapetalae</taxon>
        <taxon>asterids</taxon>
        <taxon>lamiids</taxon>
        <taxon>Solanales</taxon>
        <taxon>Solanaceae</taxon>
        <taxon>Solanoideae</taxon>
        <taxon>Capsiceae</taxon>
        <taxon>Capsicum</taxon>
    </lineage>
</organism>
<dbReference type="AlphaFoldDB" id="A0A2G2Y9S4"/>
<accession>A0A2G2Y9S4</accession>
<evidence type="ECO:0000256" key="1">
    <source>
        <dbReference type="ARBA" id="ARBA00004479"/>
    </source>
</evidence>
<evidence type="ECO:0000313" key="8">
    <source>
        <dbReference type="Proteomes" id="UP000222542"/>
    </source>
</evidence>
<evidence type="ECO:0000256" key="4">
    <source>
        <dbReference type="ARBA" id="ARBA00022989"/>
    </source>
</evidence>
<dbReference type="SUPFAM" id="SSF52058">
    <property type="entry name" value="L domain-like"/>
    <property type="match status" value="1"/>
</dbReference>
<evidence type="ECO:0000256" key="5">
    <source>
        <dbReference type="ARBA" id="ARBA00023136"/>
    </source>
</evidence>
<dbReference type="PANTHER" id="PTHR48061:SF18">
    <property type="entry name" value="HCR2-0B"/>
    <property type="match status" value="1"/>
</dbReference>
<proteinExistence type="predicted"/>
<name>A0A2G2Y9S4_CAPAN</name>
<dbReference type="GO" id="GO:0016020">
    <property type="term" value="C:membrane"/>
    <property type="evidence" value="ECO:0007669"/>
    <property type="project" value="UniProtKB-SubCell"/>
</dbReference>
<dbReference type="EMBL" id="AYRZ02000012">
    <property type="protein sequence ID" value="PHT66515.1"/>
    <property type="molecule type" value="Genomic_DNA"/>
</dbReference>
<dbReference type="InterPro" id="IPR032675">
    <property type="entry name" value="LRR_dom_sf"/>
</dbReference>
<evidence type="ECO:0000256" key="2">
    <source>
        <dbReference type="ARBA" id="ARBA00022692"/>
    </source>
</evidence>
<keyword evidence="5" id="KW-0472">Membrane</keyword>
<evidence type="ECO:0000256" key="3">
    <source>
        <dbReference type="ARBA" id="ARBA00022729"/>
    </source>
</evidence>
<sequence length="166" mass="19293">MFMGYEQRLLLMDRVIWDETTDHVIELDLSSSCLVGTIDSNSSLFQLSHLQRFDLSYNKFSNSYISPKFIKFSSLTHLDLSESYFKGLDTNYIVSGLDNQESNSEFLSDFWKVALMGYGGDYWIIHCIFHYFNWIPKMACKDNCGIGAQNYDEKEVAKAKELQKKK</sequence>
<comment type="subcellular location">
    <subcellularLocation>
        <location evidence="1">Membrane</location>
        <topology evidence="1">Single-pass type I membrane protein</topology>
    </subcellularLocation>
</comment>
<dbReference type="Proteomes" id="UP000222542">
    <property type="component" value="Unassembled WGS sequence"/>
</dbReference>
<dbReference type="Gene3D" id="3.80.10.10">
    <property type="entry name" value="Ribonuclease Inhibitor"/>
    <property type="match status" value="1"/>
</dbReference>
<keyword evidence="6" id="KW-0325">Glycoprotein</keyword>
<dbReference type="PANTHER" id="PTHR48061">
    <property type="entry name" value="LEUCINE-RICH REPEAT RECEPTOR PROTEIN KINASE EMS1-LIKE-RELATED"/>
    <property type="match status" value="1"/>
</dbReference>
<keyword evidence="4" id="KW-1133">Transmembrane helix</keyword>
<dbReference type="Gramene" id="PHT66515">
    <property type="protein sequence ID" value="PHT66515"/>
    <property type="gene ID" value="T459_30940"/>
</dbReference>
<gene>
    <name evidence="7" type="ORF">T459_30940</name>
</gene>